<dbReference type="AlphaFoldDB" id="A0AA94IVY2"/>
<comment type="caution">
    <text evidence="7">The sequence shown here is derived from an EMBL/GenBank/DDBJ whole genome shotgun (WGS) entry which is preliminary data.</text>
</comment>
<accession>A0AA94IVY2</accession>
<feature type="transmembrane region" description="Helical" evidence="6">
    <location>
        <begin position="457"/>
        <end position="478"/>
    </location>
</feature>
<dbReference type="Pfam" id="PF01943">
    <property type="entry name" value="Polysacc_synt"/>
    <property type="match status" value="1"/>
</dbReference>
<feature type="transmembrane region" description="Helical" evidence="6">
    <location>
        <begin position="98"/>
        <end position="118"/>
    </location>
</feature>
<proteinExistence type="predicted"/>
<dbReference type="GO" id="GO:0005886">
    <property type="term" value="C:plasma membrane"/>
    <property type="evidence" value="ECO:0007669"/>
    <property type="project" value="UniProtKB-SubCell"/>
</dbReference>
<keyword evidence="5 6" id="KW-0472">Membrane</keyword>
<evidence type="ECO:0000256" key="3">
    <source>
        <dbReference type="ARBA" id="ARBA00022692"/>
    </source>
</evidence>
<dbReference type="PANTHER" id="PTHR30250">
    <property type="entry name" value="PST FAMILY PREDICTED COLANIC ACID TRANSPORTER"/>
    <property type="match status" value="1"/>
</dbReference>
<feature type="transmembrane region" description="Helical" evidence="6">
    <location>
        <begin position="264"/>
        <end position="283"/>
    </location>
</feature>
<sequence>MMKKVSNTDSYLHILKYISLFGGVQVLNVLIGIVRNKCVAMLLGPQGVGLISLFNSSTRLIGDATNFGIPMSAVRNLAEDYDKGDEEKLTTDIAVVRSWSLLTALLGLFICIALSPLLSRYTFSWDGHTLHFVLLSPCVALTALAGGELAILKGVRKLGALAAISVYNVLAALVLTVPLYYLFGDTAIVPSLVLMALVQLLLTIVVSYRLYPPHVSLRKSLLDKGWGMIRLGTAFVLAGILGSGAELIIRSYLNNVADLSTVGFYNAGFMMTMVYAGMVFSAMETDYFPRLSGVNSLRFTFNQIVNRQIEVTLLLISPLLSFFLLFLPQLILFLYSDKFLPALGMAQVLVLAMYVRAIRLPVEYIPLAKGDSRSYLILEGLYDLLLVSLVLLGFWKGQLFGAGLGAAAAGVLNLGCVYGYAYARYDYRLSSSVVVYTLIQMTIGLLVFFCVRSEHDSLRWGAALTLCLTSTIVSLRVLRSKSGLWNTMINKVKNKFTRHAKD</sequence>
<keyword evidence="2" id="KW-1003">Cell membrane</keyword>
<feature type="transmembrane region" description="Helical" evidence="6">
    <location>
        <begin position="187"/>
        <end position="211"/>
    </location>
</feature>
<keyword evidence="4 6" id="KW-1133">Transmembrane helix</keyword>
<feature type="transmembrane region" description="Helical" evidence="6">
    <location>
        <begin position="401"/>
        <end position="421"/>
    </location>
</feature>
<dbReference type="EMBL" id="FZNZ01000033">
    <property type="protein sequence ID" value="SNS05156.1"/>
    <property type="molecule type" value="Genomic_DNA"/>
</dbReference>
<name>A0AA94IVY2_9BACT</name>
<feature type="transmembrane region" description="Helical" evidence="6">
    <location>
        <begin position="339"/>
        <end position="355"/>
    </location>
</feature>
<evidence type="ECO:0000256" key="2">
    <source>
        <dbReference type="ARBA" id="ARBA00022475"/>
    </source>
</evidence>
<evidence type="ECO:0000256" key="1">
    <source>
        <dbReference type="ARBA" id="ARBA00004651"/>
    </source>
</evidence>
<protein>
    <submittedName>
        <fullName evidence="7">Membrane protein involved in the export of O-antigen and teichoic acid</fullName>
    </submittedName>
</protein>
<evidence type="ECO:0000256" key="6">
    <source>
        <dbReference type="SAM" id="Phobius"/>
    </source>
</evidence>
<gene>
    <name evidence="7" type="ORF">SAMN06265364_1338</name>
</gene>
<feature type="transmembrane region" description="Helical" evidence="6">
    <location>
        <begin position="311"/>
        <end position="333"/>
    </location>
</feature>
<feature type="transmembrane region" description="Helical" evidence="6">
    <location>
        <begin position="433"/>
        <end position="451"/>
    </location>
</feature>
<feature type="transmembrane region" description="Helical" evidence="6">
    <location>
        <begin position="14"/>
        <end position="34"/>
    </location>
</feature>
<dbReference type="PANTHER" id="PTHR30250:SF11">
    <property type="entry name" value="O-ANTIGEN TRANSPORTER-RELATED"/>
    <property type="match status" value="1"/>
</dbReference>
<dbReference type="Proteomes" id="UP000198427">
    <property type="component" value="Unassembled WGS sequence"/>
</dbReference>
<evidence type="ECO:0000256" key="4">
    <source>
        <dbReference type="ARBA" id="ARBA00022989"/>
    </source>
</evidence>
<dbReference type="InterPro" id="IPR050833">
    <property type="entry name" value="Poly_Biosynth_Transport"/>
</dbReference>
<evidence type="ECO:0000313" key="7">
    <source>
        <dbReference type="EMBL" id="SNS05156.1"/>
    </source>
</evidence>
<organism evidence="7 8">
    <name type="scientific">Prevotella jejuni</name>
    <dbReference type="NCBI Taxonomy" id="1177574"/>
    <lineage>
        <taxon>Bacteria</taxon>
        <taxon>Pseudomonadati</taxon>
        <taxon>Bacteroidota</taxon>
        <taxon>Bacteroidia</taxon>
        <taxon>Bacteroidales</taxon>
        <taxon>Prevotellaceae</taxon>
        <taxon>Prevotella</taxon>
    </lineage>
</organism>
<keyword evidence="8" id="KW-1185">Reference proteome</keyword>
<feature type="transmembrane region" description="Helical" evidence="6">
    <location>
        <begin position="158"/>
        <end position="181"/>
    </location>
</feature>
<evidence type="ECO:0000313" key="8">
    <source>
        <dbReference type="Proteomes" id="UP000198427"/>
    </source>
</evidence>
<feature type="transmembrane region" description="Helical" evidence="6">
    <location>
        <begin position="231"/>
        <end position="252"/>
    </location>
</feature>
<dbReference type="InterPro" id="IPR002797">
    <property type="entry name" value="Polysacc_synth"/>
</dbReference>
<comment type="subcellular location">
    <subcellularLocation>
        <location evidence="1">Cell membrane</location>
        <topology evidence="1">Multi-pass membrane protein</topology>
    </subcellularLocation>
</comment>
<feature type="transmembrane region" description="Helical" evidence="6">
    <location>
        <begin position="376"/>
        <end position="395"/>
    </location>
</feature>
<feature type="transmembrane region" description="Helical" evidence="6">
    <location>
        <begin position="130"/>
        <end position="151"/>
    </location>
</feature>
<reference evidence="7 8" key="1">
    <citation type="submission" date="2017-06" db="EMBL/GenBank/DDBJ databases">
        <authorList>
            <person name="Varghese N."/>
            <person name="Submissions S."/>
        </authorList>
    </citation>
    <scope>NUCLEOTIDE SEQUENCE [LARGE SCALE GENOMIC DNA]</scope>
    <source>
        <strain evidence="7 8">DSM 26989</strain>
    </source>
</reference>
<evidence type="ECO:0000256" key="5">
    <source>
        <dbReference type="ARBA" id="ARBA00023136"/>
    </source>
</evidence>
<keyword evidence="3 6" id="KW-0812">Transmembrane</keyword>